<keyword evidence="1" id="KW-0472">Membrane</keyword>
<name>A0A2I2MPJ8_9CAUD</name>
<organism evidence="2 3">
    <name type="scientific">Mycobacterium phage EniyanLRS</name>
    <dbReference type="NCBI Taxonomy" id="1933770"/>
    <lineage>
        <taxon>Viruses</taxon>
        <taxon>Duplodnaviria</taxon>
        <taxon>Heunggongvirae</taxon>
        <taxon>Uroviricota</taxon>
        <taxon>Caudoviricetes</taxon>
        <taxon>Vilmaviridae</taxon>
        <taxon>Wildcatvirus</taxon>
        <taxon>Wildcatvirus wildcat</taxon>
        <taxon>Mycobacterium virus Wildcat</taxon>
    </lineage>
</organism>
<feature type="transmembrane region" description="Helical" evidence="1">
    <location>
        <begin position="12"/>
        <end position="37"/>
    </location>
</feature>
<gene>
    <name evidence="2" type="primary">126</name>
    <name evidence="2" type="ORF">EniyanLRS_126</name>
</gene>
<accession>A0A2I2MPJ8</accession>
<keyword evidence="1" id="KW-1133">Transmembrane helix</keyword>
<evidence type="ECO:0000256" key="1">
    <source>
        <dbReference type="SAM" id="Phobius"/>
    </source>
</evidence>
<dbReference type="EMBL" id="KY385381">
    <property type="protein sequence ID" value="AQT25775.1"/>
    <property type="molecule type" value="Genomic_DNA"/>
</dbReference>
<evidence type="ECO:0000313" key="3">
    <source>
        <dbReference type="Proteomes" id="UP000240702"/>
    </source>
</evidence>
<sequence>MSKHLTSQTRRLARSLWIIPSLGLVATVAGLVIVAVAL</sequence>
<protein>
    <submittedName>
        <fullName evidence="2">Uncharacterized protein</fullName>
    </submittedName>
</protein>
<proteinExistence type="predicted"/>
<keyword evidence="1" id="KW-0812">Transmembrane</keyword>
<dbReference type="Proteomes" id="UP000240702">
    <property type="component" value="Segment"/>
</dbReference>
<reference evidence="2 3" key="1">
    <citation type="submission" date="2016-12" db="EMBL/GenBank/DDBJ databases">
        <title>Whole genome Sequence of Mycobacteriophages.</title>
        <authorList>
            <person name="Bajpai U."/>
        </authorList>
    </citation>
    <scope>NUCLEOTIDE SEQUENCE [LARGE SCALE GENOMIC DNA]</scope>
</reference>
<evidence type="ECO:0000313" key="2">
    <source>
        <dbReference type="EMBL" id="AQT25775.1"/>
    </source>
</evidence>